<dbReference type="Pfam" id="PF01979">
    <property type="entry name" value="Amidohydro_1"/>
    <property type="match status" value="1"/>
</dbReference>
<dbReference type="Gene3D" id="2.30.40.10">
    <property type="entry name" value="Urease, subunit C, domain 1"/>
    <property type="match status" value="1"/>
</dbReference>
<evidence type="ECO:0000256" key="1">
    <source>
        <dbReference type="ARBA" id="ARBA00006745"/>
    </source>
</evidence>
<keyword evidence="2" id="KW-0378">Hydrolase</keyword>
<proteinExistence type="inferred from homology"/>
<evidence type="ECO:0000259" key="3">
    <source>
        <dbReference type="Pfam" id="PF01979"/>
    </source>
</evidence>
<comment type="caution">
    <text evidence="4">The sequence shown here is derived from an EMBL/GenBank/DDBJ whole genome shotgun (WGS) entry which is preliminary data.</text>
</comment>
<reference evidence="4 5" key="1">
    <citation type="journal article" date="2024" name="Chem. Sci.">
        <title>Discovery of megapolipeptins by genome mining of a Burkholderiales bacteria collection.</title>
        <authorList>
            <person name="Paulo B.S."/>
            <person name="Recchia M.J.J."/>
            <person name="Lee S."/>
            <person name="Fergusson C.H."/>
            <person name="Romanowski S.B."/>
            <person name="Hernandez A."/>
            <person name="Krull N."/>
            <person name="Liu D.Y."/>
            <person name="Cavanagh H."/>
            <person name="Bos A."/>
            <person name="Gray C.A."/>
            <person name="Murphy B.T."/>
            <person name="Linington R.G."/>
            <person name="Eustaquio A.S."/>
        </authorList>
    </citation>
    <scope>NUCLEOTIDE SEQUENCE [LARGE SCALE GENOMIC DNA]</scope>
    <source>
        <strain evidence="4 5">RL17-350-BIC-E</strain>
    </source>
</reference>
<dbReference type="Gene3D" id="3.20.20.140">
    <property type="entry name" value="Metal-dependent hydrolases"/>
    <property type="match status" value="1"/>
</dbReference>
<protein>
    <submittedName>
        <fullName evidence="4">Amidohydrolase family protein</fullName>
    </submittedName>
</protein>
<dbReference type="RefSeq" id="WP_408157364.1">
    <property type="nucleotide sequence ID" value="NZ_JAQQCL010000042.1"/>
</dbReference>
<dbReference type="Proteomes" id="UP001629392">
    <property type="component" value="Unassembled WGS sequence"/>
</dbReference>
<comment type="similarity">
    <text evidence="1">Belongs to the metallo-dependent hydrolases superfamily. ATZ/TRZ family.</text>
</comment>
<accession>A0ABW9EQH9</accession>
<sequence length="152" mass="16597">MRAALGTQRGFDNEEARNAGKACVDEMQTTCRDVLEFATIRGAQACGLDAKIGSLTPGKQADVIMIRTDSFEMTPLNDPIAQFVYNCHPGLVDTVLVNGKVVKRDGKLVGVNFEEVRQLAYKSRDAIVLRANGKNGLKLDGTWVPKQYHAGE</sequence>
<evidence type="ECO:0000313" key="5">
    <source>
        <dbReference type="Proteomes" id="UP001629392"/>
    </source>
</evidence>
<evidence type="ECO:0000256" key="2">
    <source>
        <dbReference type="ARBA" id="ARBA00022801"/>
    </source>
</evidence>
<organism evidence="4 5">
    <name type="scientific">Paraburkholderia strydomiana</name>
    <dbReference type="NCBI Taxonomy" id="1245417"/>
    <lineage>
        <taxon>Bacteria</taxon>
        <taxon>Pseudomonadati</taxon>
        <taxon>Pseudomonadota</taxon>
        <taxon>Betaproteobacteria</taxon>
        <taxon>Burkholderiales</taxon>
        <taxon>Burkholderiaceae</taxon>
        <taxon>Paraburkholderia</taxon>
    </lineage>
</organism>
<dbReference type="EMBL" id="JAQQCL010000042">
    <property type="protein sequence ID" value="MFM0721306.1"/>
    <property type="molecule type" value="Genomic_DNA"/>
</dbReference>
<dbReference type="InterPro" id="IPR006680">
    <property type="entry name" value="Amidohydro-rel"/>
</dbReference>
<evidence type="ECO:0000313" key="4">
    <source>
        <dbReference type="EMBL" id="MFM0721306.1"/>
    </source>
</evidence>
<name>A0ABW9EQH9_9BURK</name>
<keyword evidence="5" id="KW-1185">Reference proteome</keyword>
<dbReference type="PANTHER" id="PTHR43794:SF11">
    <property type="entry name" value="AMIDOHYDROLASE-RELATED DOMAIN-CONTAINING PROTEIN"/>
    <property type="match status" value="1"/>
</dbReference>
<gene>
    <name evidence="4" type="ORF">PQQ73_33925</name>
</gene>
<dbReference type="InterPro" id="IPR011059">
    <property type="entry name" value="Metal-dep_hydrolase_composite"/>
</dbReference>
<dbReference type="SUPFAM" id="SSF51338">
    <property type="entry name" value="Composite domain of metallo-dependent hydrolases"/>
    <property type="match status" value="1"/>
</dbReference>
<dbReference type="PANTHER" id="PTHR43794">
    <property type="entry name" value="AMINOHYDROLASE SSNA-RELATED"/>
    <property type="match status" value="1"/>
</dbReference>
<feature type="domain" description="Amidohydrolase-related" evidence="3">
    <location>
        <begin position="24"/>
        <end position="102"/>
    </location>
</feature>
<dbReference type="InterPro" id="IPR050287">
    <property type="entry name" value="MTA/SAH_deaminase"/>
</dbReference>